<dbReference type="Proteomes" id="UP001148838">
    <property type="component" value="Unassembled WGS sequence"/>
</dbReference>
<keyword evidence="2" id="KW-1185">Reference proteome</keyword>
<sequence length="67" mass="7872">EWDTDYYVFATDYDNFIVLGGCPAEFSPFPLYWVAFRKENVHSKDQQAAEDALQKYNLSLRHFAKTC</sequence>
<gene>
    <name evidence="1" type="ORF">ANN_28076</name>
</gene>
<evidence type="ECO:0000313" key="2">
    <source>
        <dbReference type="Proteomes" id="UP001148838"/>
    </source>
</evidence>
<protein>
    <recommendedName>
        <fullName evidence="3">Lipocalin/cytosolic fatty-acid binding domain-containing protein</fullName>
    </recommendedName>
</protein>
<dbReference type="InterPro" id="IPR012674">
    <property type="entry name" value="Calycin"/>
</dbReference>
<reference evidence="1 2" key="1">
    <citation type="journal article" date="2022" name="Allergy">
        <title>Genome assembly and annotation of Periplaneta americana reveal a comprehensive cockroach allergen profile.</title>
        <authorList>
            <person name="Wang L."/>
            <person name="Xiong Q."/>
            <person name="Saelim N."/>
            <person name="Wang L."/>
            <person name="Nong W."/>
            <person name="Wan A.T."/>
            <person name="Shi M."/>
            <person name="Liu X."/>
            <person name="Cao Q."/>
            <person name="Hui J.H.L."/>
            <person name="Sookrung N."/>
            <person name="Leung T.F."/>
            <person name="Tungtrongchitr A."/>
            <person name="Tsui S.K.W."/>
        </authorList>
    </citation>
    <scope>NUCLEOTIDE SEQUENCE [LARGE SCALE GENOMIC DNA]</scope>
    <source>
        <strain evidence="1">PWHHKU_190912</strain>
    </source>
</reference>
<name>A0ABQ8RV82_PERAM</name>
<feature type="non-terminal residue" evidence="1">
    <location>
        <position position="1"/>
    </location>
</feature>
<evidence type="ECO:0000313" key="1">
    <source>
        <dbReference type="EMBL" id="KAJ4425460.1"/>
    </source>
</evidence>
<dbReference type="Gene3D" id="2.40.128.20">
    <property type="match status" value="1"/>
</dbReference>
<dbReference type="SUPFAM" id="SSF50814">
    <property type="entry name" value="Lipocalins"/>
    <property type="match status" value="1"/>
</dbReference>
<proteinExistence type="predicted"/>
<organism evidence="1 2">
    <name type="scientific">Periplaneta americana</name>
    <name type="common">American cockroach</name>
    <name type="synonym">Blatta americana</name>
    <dbReference type="NCBI Taxonomy" id="6978"/>
    <lineage>
        <taxon>Eukaryota</taxon>
        <taxon>Metazoa</taxon>
        <taxon>Ecdysozoa</taxon>
        <taxon>Arthropoda</taxon>
        <taxon>Hexapoda</taxon>
        <taxon>Insecta</taxon>
        <taxon>Pterygota</taxon>
        <taxon>Neoptera</taxon>
        <taxon>Polyneoptera</taxon>
        <taxon>Dictyoptera</taxon>
        <taxon>Blattodea</taxon>
        <taxon>Blattoidea</taxon>
        <taxon>Blattidae</taxon>
        <taxon>Blattinae</taxon>
        <taxon>Periplaneta</taxon>
    </lineage>
</organism>
<comment type="caution">
    <text evidence="1">The sequence shown here is derived from an EMBL/GenBank/DDBJ whole genome shotgun (WGS) entry which is preliminary data.</text>
</comment>
<evidence type="ECO:0008006" key="3">
    <source>
        <dbReference type="Google" id="ProtNLM"/>
    </source>
</evidence>
<dbReference type="EMBL" id="JAJSOF020000043">
    <property type="protein sequence ID" value="KAJ4425460.1"/>
    <property type="molecule type" value="Genomic_DNA"/>
</dbReference>
<accession>A0ABQ8RV82</accession>